<accession>A0ABU7A6D8</accession>
<organism evidence="2 3">
    <name type="scientific">Ataeniobius toweri</name>
    <dbReference type="NCBI Taxonomy" id="208326"/>
    <lineage>
        <taxon>Eukaryota</taxon>
        <taxon>Metazoa</taxon>
        <taxon>Chordata</taxon>
        <taxon>Craniata</taxon>
        <taxon>Vertebrata</taxon>
        <taxon>Euteleostomi</taxon>
        <taxon>Actinopterygii</taxon>
        <taxon>Neopterygii</taxon>
        <taxon>Teleostei</taxon>
        <taxon>Neoteleostei</taxon>
        <taxon>Acanthomorphata</taxon>
        <taxon>Ovalentaria</taxon>
        <taxon>Atherinomorphae</taxon>
        <taxon>Cyprinodontiformes</taxon>
        <taxon>Goodeidae</taxon>
        <taxon>Ataeniobius</taxon>
    </lineage>
</organism>
<comment type="caution">
    <text evidence="2">The sequence shown here is derived from an EMBL/GenBank/DDBJ whole genome shotgun (WGS) entry which is preliminary data.</text>
</comment>
<sequence length="103" mass="11532">MQHINFWMTFYFIEIHLYFISVTMSLLSKCFCLSLTSRYCKPSSSRLGGGSHTQAEGIPGFFMAQSSLALHSSFTSPQGVQRVGMTRLCTRPPLLVTGHYSCI</sequence>
<feature type="transmembrane region" description="Helical" evidence="1">
    <location>
        <begin position="15"/>
        <end position="36"/>
    </location>
</feature>
<reference evidence="2 3" key="1">
    <citation type="submission" date="2021-07" db="EMBL/GenBank/DDBJ databases">
        <authorList>
            <person name="Palmer J.M."/>
        </authorList>
    </citation>
    <scope>NUCLEOTIDE SEQUENCE [LARGE SCALE GENOMIC DNA]</scope>
    <source>
        <strain evidence="2 3">AT_MEX2019</strain>
        <tissue evidence="2">Muscle</tissue>
    </source>
</reference>
<dbReference type="EMBL" id="JAHUTI010003074">
    <property type="protein sequence ID" value="MED6233672.1"/>
    <property type="molecule type" value="Genomic_DNA"/>
</dbReference>
<evidence type="ECO:0008006" key="4">
    <source>
        <dbReference type="Google" id="ProtNLM"/>
    </source>
</evidence>
<protein>
    <recommendedName>
        <fullName evidence="4">Secreted protein</fullName>
    </recommendedName>
</protein>
<keyword evidence="3" id="KW-1185">Reference proteome</keyword>
<evidence type="ECO:0000313" key="3">
    <source>
        <dbReference type="Proteomes" id="UP001345963"/>
    </source>
</evidence>
<keyword evidence="1" id="KW-1133">Transmembrane helix</keyword>
<keyword evidence="1" id="KW-0812">Transmembrane</keyword>
<name>A0ABU7A6D8_9TELE</name>
<evidence type="ECO:0000313" key="2">
    <source>
        <dbReference type="EMBL" id="MED6233672.1"/>
    </source>
</evidence>
<proteinExistence type="predicted"/>
<evidence type="ECO:0000256" key="1">
    <source>
        <dbReference type="SAM" id="Phobius"/>
    </source>
</evidence>
<dbReference type="Proteomes" id="UP001345963">
    <property type="component" value="Unassembled WGS sequence"/>
</dbReference>
<keyword evidence="1" id="KW-0472">Membrane</keyword>
<gene>
    <name evidence="2" type="ORF">ATANTOWER_014804</name>
</gene>